<sequence>MTNPTIPDQAAELWRTRPVRLPDQGPVAGVAAGIGYRYRIDPVIVRVAFAVATVFGGTGIALYIACWLTFTKPGEQFSPADGLFGRGRTSGTNTAAVVLAVALAVSLVALGVGLGGSGPVSIALMLGGWWLLHQRTPVPPTVPVLPATTAVTTTTQWGPYSTLPKAYVADQRAQPVDLQKKPPAWDPLGVAPFAWDLPDPSGPPPVAPKAEKKSHFTSVVIGLAIIASAVTAAVGSGTDWDPVRVAAVGLAVIATGLLVGAFFRRGYGLLIVATPLAGFVILTGAVDSSDFDRSSVGDQDFTPATMSELLPSYSSSLGDLTLDLTDLTLTTDRTVAISSGAGDVKVDVPKTMNVRAVCTSGLGDTDCLTGDSAQTSGPLLTLTIDNSLGDVEVHRD</sequence>
<feature type="transmembrane region" description="Helical" evidence="1">
    <location>
        <begin position="269"/>
        <end position="286"/>
    </location>
</feature>
<reference evidence="3" key="1">
    <citation type="journal article" date="2014" name="Int. J. Syst. Evol. Microbiol.">
        <title>Complete genome sequence of Corynebacterium casei LMG S-19264T (=DSM 44701T), isolated from a smear-ripened cheese.</title>
        <authorList>
            <consortium name="US DOE Joint Genome Institute (JGI-PGF)"/>
            <person name="Walter F."/>
            <person name="Albersmeier A."/>
            <person name="Kalinowski J."/>
            <person name="Ruckert C."/>
        </authorList>
    </citation>
    <scope>NUCLEOTIDE SEQUENCE</scope>
    <source>
        <strain evidence="3">CCM 7905</strain>
    </source>
</reference>
<evidence type="ECO:0000313" key="3">
    <source>
        <dbReference type="EMBL" id="GGG13781.1"/>
    </source>
</evidence>
<name>A0A917D7H7_9NOCA</name>
<gene>
    <name evidence="3" type="ORF">GCM10007304_29800</name>
</gene>
<feature type="domain" description="Phage shock protein PspC N-terminal" evidence="2">
    <location>
        <begin position="17"/>
        <end position="69"/>
    </location>
</feature>
<keyword evidence="1" id="KW-0472">Membrane</keyword>
<accession>A0A917D7H7</accession>
<evidence type="ECO:0000256" key="1">
    <source>
        <dbReference type="SAM" id="Phobius"/>
    </source>
</evidence>
<evidence type="ECO:0000313" key="4">
    <source>
        <dbReference type="Proteomes" id="UP000654257"/>
    </source>
</evidence>
<keyword evidence="1" id="KW-1133">Transmembrane helix</keyword>
<dbReference type="Proteomes" id="UP000654257">
    <property type="component" value="Unassembled WGS sequence"/>
</dbReference>
<keyword evidence="1" id="KW-0812">Transmembrane</keyword>
<feature type="transmembrane region" description="Helical" evidence="1">
    <location>
        <begin position="243"/>
        <end position="262"/>
    </location>
</feature>
<dbReference type="Pfam" id="PF04024">
    <property type="entry name" value="PspC"/>
    <property type="match status" value="1"/>
</dbReference>
<dbReference type="EMBL" id="BMCU01000003">
    <property type="protein sequence ID" value="GGG13781.1"/>
    <property type="molecule type" value="Genomic_DNA"/>
</dbReference>
<feature type="transmembrane region" description="Helical" evidence="1">
    <location>
        <begin position="90"/>
        <end position="115"/>
    </location>
</feature>
<dbReference type="InterPro" id="IPR007168">
    <property type="entry name" value="Phageshock_PspC_N"/>
</dbReference>
<feature type="transmembrane region" description="Helical" evidence="1">
    <location>
        <begin position="216"/>
        <end position="237"/>
    </location>
</feature>
<feature type="transmembrane region" description="Helical" evidence="1">
    <location>
        <begin position="47"/>
        <end position="70"/>
    </location>
</feature>
<comment type="caution">
    <text evidence="3">The sequence shown here is derived from an EMBL/GenBank/DDBJ whole genome shotgun (WGS) entry which is preliminary data.</text>
</comment>
<organism evidence="3 4">
    <name type="scientific">Rhodococcoides trifolii</name>
    <dbReference type="NCBI Taxonomy" id="908250"/>
    <lineage>
        <taxon>Bacteria</taxon>
        <taxon>Bacillati</taxon>
        <taxon>Actinomycetota</taxon>
        <taxon>Actinomycetes</taxon>
        <taxon>Mycobacteriales</taxon>
        <taxon>Nocardiaceae</taxon>
        <taxon>Rhodococcoides</taxon>
    </lineage>
</organism>
<protein>
    <recommendedName>
        <fullName evidence="2">Phage shock protein PspC N-terminal domain-containing protein</fullName>
    </recommendedName>
</protein>
<reference evidence="3" key="2">
    <citation type="submission" date="2020-09" db="EMBL/GenBank/DDBJ databases">
        <authorList>
            <person name="Sun Q."/>
            <person name="Sedlacek I."/>
        </authorList>
    </citation>
    <scope>NUCLEOTIDE SEQUENCE</scope>
    <source>
        <strain evidence="3">CCM 7905</strain>
    </source>
</reference>
<dbReference type="AlphaFoldDB" id="A0A917D7H7"/>
<evidence type="ECO:0000259" key="2">
    <source>
        <dbReference type="Pfam" id="PF04024"/>
    </source>
</evidence>
<keyword evidence="4" id="KW-1185">Reference proteome</keyword>
<dbReference type="RefSeq" id="WP_229746050.1">
    <property type="nucleotide sequence ID" value="NZ_BMCU01000003.1"/>
</dbReference>
<proteinExistence type="predicted"/>